<dbReference type="Proteomes" id="UP000003586">
    <property type="component" value="Chromosome"/>
</dbReference>
<dbReference type="SUPFAM" id="SSF142764">
    <property type="entry name" value="YgbK-like"/>
    <property type="match status" value="1"/>
</dbReference>
<evidence type="ECO:0000313" key="3">
    <source>
        <dbReference type="Proteomes" id="UP000003586"/>
    </source>
</evidence>
<protein>
    <recommendedName>
        <fullName evidence="1">Four-carbon acid sugar kinase N-terminal domain-containing protein</fullName>
    </recommendedName>
</protein>
<reference evidence="2 3" key="1">
    <citation type="submission" date="2013-12" db="EMBL/GenBank/DDBJ databases">
        <authorList>
            <consortium name="DOE Joint Genome Institute"/>
            <person name="Eisen J."/>
            <person name="Huntemann M."/>
            <person name="Han J."/>
            <person name="Chen A."/>
            <person name="Kyrpides N."/>
            <person name="Mavromatis K."/>
            <person name="Markowitz V."/>
            <person name="Palaniappan K."/>
            <person name="Ivanova N."/>
            <person name="Schaumberg A."/>
            <person name="Pati A."/>
            <person name="Liolios K."/>
            <person name="Nordberg H.P."/>
            <person name="Cantor M.N."/>
            <person name="Hua S.X."/>
            <person name="Woyke T."/>
        </authorList>
    </citation>
    <scope>NUCLEOTIDE SEQUENCE [LARGE SCALE GENOMIC DNA]</scope>
    <source>
        <strain evidence="3">DSM 19437</strain>
    </source>
</reference>
<proteinExistence type="predicted"/>
<dbReference type="InterPro" id="IPR042213">
    <property type="entry name" value="NBD_C_sf"/>
</dbReference>
<dbReference type="Gene3D" id="3.40.980.20">
    <property type="entry name" value="Four-carbon acid sugar kinase, nucleotide binding domain"/>
    <property type="match status" value="1"/>
</dbReference>
<dbReference type="InterPro" id="IPR010737">
    <property type="entry name" value="4-carb_acid_sugar_kinase_N"/>
</dbReference>
<dbReference type="EMBL" id="CP007035">
    <property type="protein sequence ID" value="AHF17129.1"/>
    <property type="molecule type" value="Genomic_DNA"/>
</dbReference>
<name>W0F6P5_9BACT</name>
<dbReference type="HOGENOM" id="CLU_029424_0_0_10"/>
<dbReference type="KEGG" id="nso:NIASO_02255"/>
<dbReference type="InterPro" id="IPR037051">
    <property type="entry name" value="4-carb_acid_sugar_kinase_N_sf"/>
</dbReference>
<organism evidence="2 3">
    <name type="scientific">Niabella soli DSM 19437</name>
    <dbReference type="NCBI Taxonomy" id="929713"/>
    <lineage>
        <taxon>Bacteria</taxon>
        <taxon>Pseudomonadati</taxon>
        <taxon>Bacteroidota</taxon>
        <taxon>Chitinophagia</taxon>
        <taxon>Chitinophagales</taxon>
        <taxon>Chitinophagaceae</taxon>
        <taxon>Niabella</taxon>
    </lineage>
</organism>
<dbReference type="Gene3D" id="3.40.50.10840">
    <property type="entry name" value="Putative sugar-binding, N-terminal domain"/>
    <property type="match status" value="1"/>
</dbReference>
<dbReference type="STRING" id="929713.NIASO_02255"/>
<dbReference type="Pfam" id="PF07005">
    <property type="entry name" value="SBD_N"/>
    <property type="match status" value="1"/>
</dbReference>
<dbReference type="AlphaFoldDB" id="W0F6P5"/>
<sequence length="374" mass="40645">MMILVIADDFTGAAEMAGICLGYGLRVMICTEDWIPADTDVLIISTDSRSMDRTAALERVSQVTREAVKMQPGCVYKKIDSVLRGFVADELLVQLELLGLHKAVIAPANPSLGRIISGGKYFINGIEIAASDFAKDPEFAIGSSDVKEMLGGAKINLLQKGSPVVEGLNIAESETVADAGYWASQVDRDCLPAGSGDFFDALLQRKYIKVNQQNQPALHTPHLYVSGTSFTVSKNRIREQGGACVAYIAAGLITGALPDEDWLTKAGIVLQQYQRLIIAFDDSIDTRNFDAVVLRNKMAEYVKAVVDRFGIQELLIEGGATAAAVFQALGARCFEPLYEWERGIVQMKTGHLTCIVKPGSYELPPVVKELYGML</sequence>
<evidence type="ECO:0000259" key="1">
    <source>
        <dbReference type="Pfam" id="PF07005"/>
    </source>
</evidence>
<gene>
    <name evidence="2" type="ORF">NIASO_02255</name>
</gene>
<accession>W0F6P5</accession>
<feature type="domain" description="Four-carbon acid sugar kinase N-terminal" evidence="1">
    <location>
        <begin position="3"/>
        <end position="151"/>
    </location>
</feature>
<dbReference type="eggNOG" id="COG3395">
    <property type="taxonomic scope" value="Bacteria"/>
</dbReference>
<evidence type="ECO:0000313" key="2">
    <source>
        <dbReference type="EMBL" id="AHF17129.1"/>
    </source>
</evidence>
<keyword evidence="3" id="KW-1185">Reference proteome</keyword>